<protein>
    <submittedName>
        <fullName evidence="1">Uncharacterized protein</fullName>
    </submittedName>
</protein>
<dbReference type="EMBL" id="KQ990629">
    <property type="protein sequence ID" value="KZV52832.1"/>
    <property type="molecule type" value="Genomic_DNA"/>
</dbReference>
<proteinExistence type="predicted"/>
<gene>
    <name evidence="1" type="ORF">F511_39035</name>
</gene>
<name>A0A2Z7D061_9LAMI</name>
<reference evidence="1 2" key="1">
    <citation type="journal article" date="2015" name="Proc. Natl. Acad. Sci. U.S.A.">
        <title>The resurrection genome of Boea hygrometrica: A blueprint for survival of dehydration.</title>
        <authorList>
            <person name="Xiao L."/>
            <person name="Yang G."/>
            <person name="Zhang L."/>
            <person name="Yang X."/>
            <person name="Zhao S."/>
            <person name="Ji Z."/>
            <person name="Zhou Q."/>
            <person name="Hu M."/>
            <person name="Wang Y."/>
            <person name="Chen M."/>
            <person name="Xu Y."/>
            <person name="Jin H."/>
            <person name="Xiao X."/>
            <person name="Hu G."/>
            <person name="Bao F."/>
            <person name="Hu Y."/>
            <person name="Wan P."/>
            <person name="Li L."/>
            <person name="Deng X."/>
            <person name="Kuang T."/>
            <person name="Xiang C."/>
            <person name="Zhu J.K."/>
            <person name="Oliver M.J."/>
            <person name="He Y."/>
        </authorList>
    </citation>
    <scope>NUCLEOTIDE SEQUENCE [LARGE SCALE GENOMIC DNA]</scope>
    <source>
        <strain evidence="2">cv. XS01</strain>
    </source>
</reference>
<evidence type="ECO:0000313" key="1">
    <source>
        <dbReference type="EMBL" id="KZV52832.1"/>
    </source>
</evidence>
<keyword evidence="2" id="KW-1185">Reference proteome</keyword>
<sequence>MEETLKNITQCQPNIMTIRLIETDPAEFRLPYRSTYVAASIFHHGGIAAIAARAAAEKDISSFNSSKVAAIAAQAAAENILNDDPVSPTHETYSEPEYPLNHSLYLSTAESIVETATSEDQSIQQVVETLNNVFNALHVD</sequence>
<evidence type="ECO:0000313" key="2">
    <source>
        <dbReference type="Proteomes" id="UP000250235"/>
    </source>
</evidence>
<dbReference type="AlphaFoldDB" id="A0A2Z7D061"/>
<organism evidence="1 2">
    <name type="scientific">Dorcoceras hygrometricum</name>
    <dbReference type="NCBI Taxonomy" id="472368"/>
    <lineage>
        <taxon>Eukaryota</taxon>
        <taxon>Viridiplantae</taxon>
        <taxon>Streptophyta</taxon>
        <taxon>Embryophyta</taxon>
        <taxon>Tracheophyta</taxon>
        <taxon>Spermatophyta</taxon>
        <taxon>Magnoliopsida</taxon>
        <taxon>eudicotyledons</taxon>
        <taxon>Gunneridae</taxon>
        <taxon>Pentapetalae</taxon>
        <taxon>asterids</taxon>
        <taxon>lamiids</taxon>
        <taxon>Lamiales</taxon>
        <taxon>Gesneriaceae</taxon>
        <taxon>Didymocarpoideae</taxon>
        <taxon>Trichosporeae</taxon>
        <taxon>Loxocarpinae</taxon>
        <taxon>Dorcoceras</taxon>
    </lineage>
</organism>
<dbReference type="Proteomes" id="UP000250235">
    <property type="component" value="Unassembled WGS sequence"/>
</dbReference>
<accession>A0A2Z7D061</accession>